<evidence type="ECO:0000256" key="2">
    <source>
        <dbReference type="SAM" id="Phobius"/>
    </source>
</evidence>
<dbReference type="AlphaFoldDB" id="C0GD65"/>
<evidence type="ECO:0000259" key="4">
    <source>
        <dbReference type="Pfam" id="PF13800"/>
    </source>
</evidence>
<dbReference type="InterPro" id="IPR029101">
    <property type="entry name" value="Sigma_reg_N"/>
</dbReference>
<sequence>MTEEFRIKLKRYYEGTLSEEEAAEVENELEKMEIYQSYLDEFLDKDQPQQGRGKNGDQHTNKQRKIIKKGKWRARVENALTAIVFLLVLTILSSSISGAFFVSGSPNRVDTFREVISRTIAVTRPNLRINNDYSQIGAFFTMDNSGTLEKRVGGEYIRAGEFDMRFLFNRPGAPDIQLHTERVAVRYPFQYPGADAPTEPEWSILENLPEGTVAEAYISLDGFYQLEQVTELFAAKEIAPVWAVVDTGFDDMREMDDNPWIPSPIGFPVGSGRSDVSEYFLETLTFLQRHEDIANSVGFRNNLFLQDRLDYLNDNGIKIYGLVVTGPTKEILQLREESWVTFLLLGEVRLWNWR</sequence>
<name>C0GD65_DETAL</name>
<dbReference type="STRING" id="555088.DealDRAFT_0516"/>
<feature type="domain" description="Sigma factor regulator C-terminal" evidence="3">
    <location>
        <begin position="205"/>
        <end position="347"/>
    </location>
</feature>
<reference evidence="5 6" key="1">
    <citation type="submission" date="2009-02" db="EMBL/GenBank/DDBJ databases">
        <title>Sequencing of the draft genome and assembly of Dethiobacter alkaliphilus AHT 1.</title>
        <authorList>
            <consortium name="US DOE Joint Genome Institute (JGI-PGF)"/>
            <person name="Lucas S."/>
            <person name="Copeland A."/>
            <person name="Lapidus A."/>
            <person name="Glavina del Rio T."/>
            <person name="Dalin E."/>
            <person name="Tice H."/>
            <person name="Bruce D."/>
            <person name="Goodwin L."/>
            <person name="Pitluck S."/>
            <person name="Larimer F."/>
            <person name="Land M.L."/>
            <person name="Hauser L."/>
            <person name="Muyzer G."/>
        </authorList>
    </citation>
    <scope>NUCLEOTIDE SEQUENCE [LARGE SCALE GENOMIC DNA]</scope>
    <source>
        <strain evidence="5 6">AHT 1</strain>
    </source>
</reference>
<gene>
    <name evidence="5" type="ORF">DealDRAFT_0516</name>
</gene>
<keyword evidence="6" id="KW-1185">Reference proteome</keyword>
<evidence type="ECO:0000256" key="1">
    <source>
        <dbReference type="SAM" id="MobiDB-lite"/>
    </source>
</evidence>
<comment type="caution">
    <text evidence="5">The sequence shown here is derived from an EMBL/GenBank/DDBJ whole genome shotgun (WGS) entry which is preliminary data.</text>
</comment>
<evidence type="ECO:0000313" key="6">
    <source>
        <dbReference type="Proteomes" id="UP000006443"/>
    </source>
</evidence>
<feature type="transmembrane region" description="Helical" evidence="2">
    <location>
        <begin position="79"/>
        <end position="102"/>
    </location>
</feature>
<dbReference type="Pfam" id="PF13791">
    <property type="entry name" value="Sigma_reg_C"/>
    <property type="match status" value="1"/>
</dbReference>
<evidence type="ECO:0000259" key="3">
    <source>
        <dbReference type="Pfam" id="PF13791"/>
    </source>
</evidence>
<protein>
    <recommendedName>
        <fullName evidence="7">Anti-sigma factor</fullName>
    </recommendedName>
</protein>
<keyword evidence="2" id="KW-0472">Membrane</keyword>
<dbReference type="Pfam" id="PF13800">
    <property type="entry name" value="Sigma_reg_N"/>
    <property type="match status" value="1"/>
</dbReference>
<keyword evidence="2" id="KW-1133">Transmembrane helix</keyword>
<evidence type="ECO:0008006" key="7">
    <source>
        <dbReference type="Google" id="ProtNLM"/>
    </source>
</evidence>
<feature type="domain" description="Sigma factor regulator N-terminal" evidence="4">
    <location>
        <begin position="64"/>
        <end position="155"/>
    </location>
</feature>
<dbReference type="InterPro" id="IPR025672">
    <property type="entry name" value="Sigma_reg_C_dom"/>
</dbReference>
<keyword evidence="2" id="KW-0812">Transmembrane</keyword>
<dbReference type="Proteomes" id="UP000006443">
    <property type="component" value="Unassembled WGS sequence"/>
</dbReference>
<proteinExistence type="predicted"/>
<organism evidence="5 6">
    <name type="scientific">Dethiobacter alkaliphilus AHT 1</name>
    <dbReference type="NCBI Taxonomy" id="555088"/>
    <lineage>
        <taxon>Bacteria</taxon>
        <taxon>Bacillati</taxon>
        <taxon>Bacillota</taxon>
        <taxon>Dethiobacteria</taxon>
        <taxon>Dethiobacterales</taxon>
        <taxon>Dethiobacteraceae</taxon>
        <taxon>Dethiobacter</taxon>
    </lineage>
</organism>
<dbReference type="eggNOG" id="ENOG502Z96W">
    <property type="taxonomic scope" value="Bacteria"/>
</dbReference>
<dbReference type="EMBL" id="ACJM01000002">
    <property type="protein sequence ID" value="EEG78586.1"/>
    <property type="molecule type" value="Genomic_DNA"/>
</dbReference>
<accession>C0GD65</accession>
<evidence type="ECO:0000313" key="5">
    <source>
        <dbReference type="EMBL" id="EEG78586.1"/>
    </source>
</evidence>
<feature type="region of interest" description="Disordered" evidence="1">
    <location>
        <begin position="46"/>
        <end position="66"/>
    </location>
</feature>